<sequence>MWKFPKTYELTISFEHLPISETKLKEMILEWETTQVSFLRPFWVLDWKTKPEALGHSRVSFHLQSELMNLDRIFAFFFPNWFAKGNRERLTNILRERIPTLQTTNQKISVWQKIESIWKEPIQLQLGSLIMIKASLEMEGIEIVTPSRHLQIHQNASHITLRVSYLKNIQYRFYQKWFKPPYPKFAECYIQTRDKHNDNSLGRVFYHFLGYLLEKESDEYLLPYFGFQPIVPKSIRELIPNEIWNALTEQPTENWVATNLKGEELEFRPVYPVSTSLPHHPK</sequence>
<proteinExistence type="predicted"/>
<dbReference type="Proteomes" id="UP000013996">
    <property type="component" value="Unassembled WGS sequence"/>
</dbReference>
<gene>
    <name evidence="1" type="ORF">LEP1GSC202_2150</name>
</gene>
<comment type="caution">
    <text evidence="1">The sequence shown here is derived from an EMBL/GenBank/DDBJ whole genome shotgun (WGS) entry which is preliminary data.</text>
</comment>
<reference evidence="1 2" key="1">
    <citation type="submission" date="2013-04" db="EMBL/GenBank/DDBJ databases">
        <authorList>
            <person name="Harkins D.M."/>
            <person name="Durkin A.S."/>
            <person name="Brinkac L.M."/>
            <person name="Haft D.H."/>
            <person name="Selengut J.D."/>
            <person name="Sanka R."/>
            <person name="DePew J."/>
            <person name="Purushe J."/>
            <person name="Hartskeerl R.A."/>
            <person name="Ahmed A."/>
            <person name="van der Linden H."/>
            <person name="Goris M.G.A."/>
            <person name="Vinetz J.M."/>
            <person name="Sutton G.G."/>
            <person name="Nierman W.C."/>
            <person name="Fouts D.E."/>
        </authorList>
    </citation>
    <scope>NUCLEOTIDE SEQUENCE [LARGE SCALE GENOMIC DNA]</scope>
    <source>
        <strain evidence="1 2">Sao Paulo</strain>
    </source>
</reference>
<evidence type="ECO:0000313" key="1">
    <source>
        <dbReference type="EMBL" id="EOQ90328.1"/>
    </source>
</evidence>
<dbReference type="OrthoDB" id="326486at2"/>
<name>A0A5E8HI85_9LEPT</name>
<dbReference type="AlphaFoldDB" id="A0A5E8HI85"/>
<accession>A0A5E8HI85</accession>
<dbReference type="EMBL" id="AOGX02000010">
    <property type="protein sequence ID" value="EOQ90328.1"/>
    <property type="molecule type" value="Genomic_DNA"/>
</dbReference>
<dbReference type="STRING" id="1249483.LEP1GSC202_2150"/>
<protein>
    <submittedName>
        <fullName evidence="1">Uncharacterized protein</fullName>
    </submittedName>
</protein>
<evidence type="ECO:0000313" key="2">
    <source>
        <dbReference type="Proteomes" id="UP000013996"/>
    </source>
</evidence>
<dbReference type="RefSeq" id="WP_015676051.1">
    <property type="nucleotide sequence ID" value="NZ_AOGX02000010.1"/>
</dbReference>
<organism evidence="1 2">
    <name type="scientific">Leptospira yanagawae serovar Saopaulo str. Sao Paulo = ATCC 700523</name>
    <dbReference type="NCBI Taxonomy" id="1249483"/>
    <lineage>
        <taxon>Bacteria</taxon>
        <taxon>Pseudomonadati</taxon>
        <taxon>Spirochaetota</taxon>
        <taxon>Spirochaetia</taxon>
        <taxon>Leptospirales</taxon>
        <taxon>Leptospiraceae</taxon>
        <taxon>Leptospira</taxon>
    </lineage>
</organism>